<evidence type="ECO:0000256" key="8">
    <source>
        <dbReference type="ARBA" id="ARBA00023157"/>
    </source>
</evidence>
<name>A0A498N8C1_LABRO</name>
<protein>
    <recommendedName>
        <fullName evidence="10">trypsin</fullName>
        <ecNumber evidence="10">3.4.21.4</ecNumber>
    </recommendedName>
</protein>
<dbReference type="SMART" id="SM00020">
    <property type="entry name" value="Tryp_SPc"/>
    <property type="match status" value="1"/>
</dbReference>
<evidence type="ECO:0000256" key="2">
    <source>
        <dbReference type="ARBA" id="ARBA00022525"/>
    </source>
</evidence>
<dbReference type="PANTHER" id="PTHR24264">
    <property type="entry name" value="TRYPSIN-RELATED"/>
    <property type="match status" value="1"/>
</dbReference>
<proteinExistence type="evidence at protein level"/>
<keyword evidence="2" id="KW-0964">Secreted</keyword>
<keyword evidence="6 11" id="KW-0720">Serine protease</keyword>
<evidence type="ECO:0000313" key="15">
    <source>
        <dbReference type="Proteomes" id="UP000290572"/>
    </source>
</evidence>
<dbReference type="PRINTS" id="PR00722">
    <property type="entry name" value="CHYMOTRYPSIN"/>
</dbReference>
<gene>
    <name evidence="14" type="ORF">ROHU_005024</name>
</gene>
<dbReference type="GO" id="GO:0004252">
    <property type="term" value="F:serine-type endopeptidase activity"/>
    <property type="evidence" value="ECO:0007669"/>
    <property type="project" value="UniProtKB-EC"/>
</dbReference>
<evidence type="ECO:0000256" key="4">
    <source>
        <dbReference type="ARBA" id="ARBA00022757"/>
    </source>
</evidence>
<comment type="caution">
    <text evidence="14">The sequence shown here is derived from an EMBL/GenBank/DDBJ whole genome shotgun (WGS) entry which is preliminary data.</text>
</comment>
<evidence type="ECO:0000256" key="6">
    <source>
        <dbReference type="ARBA" id="ARBA00022825"/>
    </source>
</evidence>
<evidence type="ECO:0000256" key="3">
    <source>
        <dbReference type="ARBA" id="ARBA00022670"/>
    </source>
</evidence>
<dbReference type="InterPro" id="IPR009003">
    <property type="entry name" value="Peptidase_S1_PA"/>
</dbReference>
<dbReference type="PROSITE" id="PS00135">
    <property type="entry name" value="TRYPSIN_SER"/>
    <property type="match status" value="1"/>
</dbReference>
<evidence type="ECO:0000313" key="14">
    <source>
        <dbReference type="EMBL" id="RXN30428.1"/>
    </source>
</evidence>
<dbReference type="STRING" id="84645.A0A498N8C1"/>
<dbReference type="GO" id="GO:0005840">
    <property type="term" value="C:ribosome"/>
    <property type="evidence" value="ECO:0007669"/>
    <property type="project" value="InterPro"/>
</dbReference>
<keyword evidence="12" id="KW-0732">Signal</keyword>
<dbReference type="EC" id="3.4.21.4" evidence="10"/>
<dbReference type="GO" id="GO:0003735">
    <property type="term" value="F:structural constituent of ribosome"/>
    <property type="evidence" value="ECO:0007669"/>
    <property type="project" value="InterPro"/>
</dbReference>
<dbReference type="GO" id="GO:0005615">
    <property type="term" value="C:extracellular space"/>
    <property type="evidence" value="ECO:0007669"/>
    <property type="project" value="TreeGrafter"/>
</dbReference>
<feature type="signal peptide" evidence="12">
    <location>
        <begin position="1"/>
        <end position="31"/>
    </location>
</feature>
<evidence type="ECO:0007829" key="16">
    <source>
        <dbReference type="PeptideAtlas" id="A0A498N8C1"/>
    </source>
</evidence>
<dbReference type="PROSITE" id="PS00134">
    <property type="entry name" value="TRYPSIN_HIS"/>
    <property type="match status" value="1"/>
</dbReference>
<evidence type="ECO:0000256" key="11">
    <source>
        <dbReference type="RuleBase" id="RU363034"/>
    </source>
</evidence>
<evidence type="ECO:0000256" key="5">
    <source>
        <dbReference type="ARBA" id="ARBA00022801"/>
    </source>
</evidence>
<keyword evidence="4" id="KW-0222">Digestion</keyword>
<keyword evidence="7" id="KW-0865">Zymogen</keyword>
<evidence type="ECO:0000256" key="7">
    <source>
        <dbReference type="ARBA" id="ARBA00023145"/>
    </source>
</evidence>
<keyword evidence="5 11" id="KW-0378">Hydrolase</keyword>
<keyword evidence="15" id="KW-1185">Reference proteome</keyword>
<keyword evidence="16" id="KW-1267">Proteomics identification</keyword>
<dbReference type="Pfam" id="PF00089">
    <property type="entry name" value="Trypsin"/>
    <property type="match status" value="1"/>
</dbReference>
<reference evidence="14 15" key="1">
    <citation type="submission" date="2018-03" db="EMBL/GenBank/DDBJ databases">
        <title>Draft genome sequence of Rohu Carp (Labeo rohita).</title>
        <authorList>
            <person name="Das P."/>
            <person name="Kushwaha B."/>
            <person name="Joshi C.G."/>
            <person name="Kumar D."/>
            <person name="Nagpure N.S."/>
            <person name="Sahoo L."/>
            <person name="Das S.P."/>
            <person name="Bit A."/>
            <person name="Patnaik S."/>
            <person name="Meher P.K."/>
            <person name="Jayasankar P."/>
            <person name="Koringa P.G."/>
            <person name="Patel N.V."/>
            <person name="Hinsu A.T."/>
            <person name="Kumar R."/>
            <person name="Pandey M."/>
            <person name="Agarwal S."/>
            <person name="Srivastava S."/>
            <person name="Singh M."/>
            <person name="Iquebal M.A."/>
            <person name="Jaiswal S."/>
            <person name="Angadi U.B."/>
            <person name="Kumar N."/>
            <person name="Raza M."/>
            <person name="Shah T.M."/>
            <person name="Rai A."/>
            <person name="Jena J.K."/>
        </authorList>
    </citation>
    <scope>NUCLEOTIDE SEQUENCE [LARGE SCALE GENOMIC DNA]</scope>
    <source>
        <strain evidence="14">DASCIFA01</strain>
        <tissue evidence="14">Testis</tissue>
    </source>
</reference>
<dbReference type="GO" id="GO:0006508">
    <property type="term" value="P:proteolysis"/>
    <property type="evidence" value="ECO:0007669"/>
    <property type="project" value="UniProtKB-KW"/>
</dbReference>
<dbReference type="InterPro" id="IPR018114">
    <property type="entry name" value="TRYPSIN_HIS"/>
</dbReference>
<dbReference type="InterPro" id="IPR050127">
    <property type="entry name" value="Serine_Proteases_S1"/>
</dbReference>
<dbReference type="GO" id="GO:0006412">
    <property type="term" value="P:translation"/>
    <property type="evidence" value="ECO:0007669"/>
    <property type="project" value="InterPro"/>
</dbReference>
<dbReference type="InterPro" id="IPR001254">
    <property type="entry name" value="Trypsin_dom"/>
</dbReference>
<dbReference type="AlphaFoldDB" id="A0A498N8C1"/>
<dbReference type="EMBL" id="QBIY01011586">
    <property type="protein sequence ID" value="RXN30428.1"/>
    <property type="molecule type" value="Genomic_DNA"/>
</dbReference>
<dbReference type="InterPro" id="IPR033116">
    <property type="entry name" value="TRYPSIN_SER"/>
</dbReference>
<dbReference type="InterPro" id="IPR001314">
    <property type="entry name" value="Peptidase_S1A"/>
</dbReference>
<evidence type="ECO:0000256" key="12">
    <source>
        <dbReference type="SAM" id="SignalP"/>
    </source>
</evidence>
<keyword evidence="8" id="KW-1015">Disulfide bond</keyword>
<dbReference type="Gene3D" id="2.40.10.10">
    <property type="entry name" value="Trypsin-like serine proteases"/>
    <property type="match status" value="2"/>
</dbReference>
<dbReference type="FunFam" id="2.40.10.10:FF:000122">
    <property type="entry name" value="Chymotrypsin-like elastase family member 1"/>
    <property type="match status" value="1"/>
</dbReference>
<dbReference type="FunFam" id="2.40.10.10:FF:000008">
    <property type="entry name" value="Cationic trypsin"/>
    <property type="match status" value="1"/>
</dbReference>
<dbReference type="PROSITE" id="PS50240">
    <property type="entry name" value="TRYPSIN_DOM"/>
    <property type="match status" value="1"/>
</dbReference>
<keyword evidence="3 11" id="KW-0645">Protease</keyword>
<dbReference type="InterPro" id="IPR043504">
    <property type="entry name" value="Peptidase_S1_PA_chymotrypsin"/>
</dbReference>
<sequence>MQEWIKTFIKQVQSAVMRSLVFLVLLGAAFALDDDKIVGGYECTPYSQPWQVSLNSGYHFCGGSLVNENWVVSAAHCYQSRIEVRLGEYNIAVNEGSEQFIDSAKIFRHPNYDSWTTDSNIMLIKLSTPATLNQYVQPISLPSSFPAAGTMCTVTGWGNTMSSTAYSDKLQCLDIPILSDSDCNNFYPGMITSNMFCAGYPEGGKGSCQGDSGGPVVCNGQLQGIVSWDFGCAEKNRPGVYVKEKDLIPKLFKVLAARFENRTGGYTRMARIPNRENLDRAPMTVLEYKGNPFPPLFPMKRVSELNLLNQLLKACREEKAQMVSEKKDL</sequence>
<dbReference type="SUPFAM" id="SSF50494">
    <property type="entry name" value="Trypsin-like serine proteases"/>
    <property type="match status" value="1"/>
</dbReference>
<accession>A0A498N8C1</accession>
<dbReference type="InterPro" id="IPR036373">
    <property type="entry name" value="Ribosomal_bL17_sf"/>
</dbReference>
<evidence type="ECO:0000259" key="13">
    <source>
        <dbReference type="PROSITE" id="PS50240"/>
    </source>
</evidence>
<evidence type="ECO:0000256" key="1">
    <source>
        <dbReference type="ARBA" id="ARBA00004239"/>
    </source>
</evidence>
<dbReference type="CDD" id="cd00190">
    <property type="entry name" value="Tryp_SPc"/>
    <property type="match status" value="1"/>
</dbReference>
<evidence type="ECO:0000256" key="10">
    <source>
        <dbReference type="ARBA" id="ARBA00038868"/>
    </source>
</evidence>
<feature type="chain" id="PRO_5019790265" description="trypsin" evidence="12">
    <location>
        <begin position="32"/>
        <end position="329"/>
    </location>
</feature>
<feature type="domain" description="Peptidase S1" evidence="13">
    <location>
        <begin position="37"/>
        <end position="288"/>
    </location>
</feature>
<comment type="catalytic activity">
    <reaction evidence="9">
        <text>Preferential cleavage: Arg-|-Xaa, Lys-|-Xaa.</text>
        <dbReference type="EC" id="3.4.21.4"/>
    </reaction>
</comment>
<comment type="subcellular location">
    <subcellularLocation>
        <location evidence="1">Secreted</location>
        <location evidence="1">Extracellular space</location>
    </subcellularLocation>
</comment>
<dbReference type="GO" id="GO:0007586">
    <property type="term" value="P:digestion"/>
    <property type="evidence" value="ECO:0007669"/>
    <property type="project" value="UniProtKB-KW"/>
</dbReference>
<organism evidence="14 15">
    <name type="scientific">Labeo rohita</name>
    <name type="common">Indian major carp</name>
    <name type="synonym">Cyprinus rohita</name>
    <dbReference type="NCBI Taxonomy" id="84645"/>
    <lineage>
        <taxon>Eukaryota</taxon>
        <taxon>Metazoa</taxon>
        <taxon>Chordata</taxon>
        <taxon>Craniata</taxon>
        <taxon>Vertebrata</taxon>
        <taxon>Euteleostomi</taxon>
        <taxon>Actinopterygii</taxon>
        <taxon>Neopterygii</taxon>
        <taxon>Teleostei</taxon>
        <taxon>Ostariophysi</taxon>
        <taxon>Cypriniformes</taxon>
        <taxon>Cyprinidae</taxon>
        <taxon>Labeoninae</taxon>
        <taxon>Labeonini</taxon>
        <taxon>Labeo</taxon>
    </lineage>
</organism>
<evidence type="ECO:0000256" key="9">
    <source>
        <dbReference type="ARBA" id="ARBA00036320"/>
    </source>
</evidence>
<dbReference type="PANTHER" id="PTHR24264:SF6">
    <property type="entry name" value="TRYPSINOGEN 1A-RELATED"/>
    <property type="match status" value="1"/>
</dbReference>
<dbReference type="SUPFAM" id="SSF64263">
    <property type="entry name" value="Prokaryotic ribosomal protein L17"/>
    <property type="match status" value="1"/>
</dbReference>
<dbReference type="Proteomes" id="UP000290572">
    <property type="component" value="Unassembled WGS sequence"/>
</dbReference>